<evidence type="ECO:0000256" key="3">
    <source>
        <dbReference type="ARBA" id="ARBA00022801"/>
    </source>
</evidence>
<keyword evidence="2 10" id="KW-0732">Signal</keyword>
<dbReference type="Gene3D" id="3.40.710.10">
    <property type="entry name" value="DD-peptidase/beta-lactamase superfamily"/>
    <property type="match status" value="1"/>
</dbReference>
<keyword evidence="4" id="KW-0133">Cell shape</keyword>
<dbReference type="SUPFAM" id="SSF56601">
    <property type="entry name" value="beta-lactamase/transpeptidase-like"/>
    <property type="match status" value="1"/>
</dbReference>
<dbReference type="AlphaFoldDB" id="A0A0C2RCW0"/>
<dbReference type="OrthoDB" id="9791132at2"/>
<dbReference type="InterPro" id="IPR018044">
    <property type="entry name" value="Peptidase_S11"/>
</dbReference>
<organism evidence="12 13">
    <name type="scientific">Jeotgalibacillus campisalis</name>
    <dbReference type="NCBI Taxonomy" id="220754"/>
    <lineage>
        <taxon>Bacteria</taxon>
        <taxon>Bacillati</taxon>
        <taxon>Bacillota</taxon>
        <taxon>Bacilli</taxon>
        <taxon>Bacillales</taxon>
        <taxon>Caryophanaceae</taxon>
        <taxon>Jeotgalibacillus</taxon>
    </lineage>
</organism>
<dbReference type="EMBL" id="JXRR01000014">
    <property type="protein sequence ID" value="KIL48110.1"/>
    <property type="molecule type" value="Genomic_DNA"/>
</dbReference>
<dbReference type="GO" id="GO:0009252">
    <property type="term" value="P:peptidoglycan biosynthetic process"/>
    <property type="evidence" value="ECO:0007669"/>
    <property type="project" value="UniProtKB-KW"/>
</dbReference>
<feature type="active site" description="Acyl-ester intermediate" evidence="7">
    <location>
        <position position="63"/>
    </location>
</feature>
<feature type="signal peptide" evidence="10">
    <location>
        <begin position="1"/>
        <end position="28"/>
    </location>
</feature>
<dbReference type="InterPro" id="IPR012338">
    <property type="entry name" value="Beta-lactam/transpept-like"/>
</dbReference>
<evidence type="ECO:0000256" key="9">
    <source>
        <dbReference type="RuleBase" id="RU004016"/>
    </source>
</evidence>
<reference evidence="12 13" key="1">
    <citation type="submission" date="2015-01" db="EMBL/GenBank/DDBJ databases">
        <title>Jeotgalibacillus campisalis genome sequencing.</title>
        <authorList>
            <person name="Goh K.M."/>
            <person name="Chan K.-G."/>
            <person name="Yaakop A.S."/>
            <person name="Ee R."/>
            <person name="Gan H.M."/>
            <person name="Chan C.S."/>
        </authorList>
    </citation>
    <scope>NUCLEOTIDE SEQUENCE [LARGE SCALE GENOMIC DNA]</scope>
    <source>
        <strain evidence="12 13">SF-57</strain>
    </source>
</reference>
<evidence type="ECO:0000256" key="2">
    <source>
        <dbReference type="ARBA" id="ARBA00022729"/>
    </source>
</evidence>
<feature type="domain" description="Peptidase S11 D-alanyl-D-alanine carboxypeptidase A N-terminal" evidence="11">
    <location>
        <begin position="29"/>
        <end position="255"/>
    </location>
</feature>
<dbReference type="PATRIC" id="fig|220754.4.peg.2292"/>
<accession>A0A0C2RCW0</accession>
<evidence type="ECO:0000256" key="5">
    <source>
        <dbReference type="ARBA" id="ARBA00022984"/>
    </source>
</evidence>
<dbReference type="GO" id="GO:0009002">
    <property type="term" value="F:serine-type D-Ala-D-Ala carboxypeptidase activity"/>
    <property type="evidence" value="ECO:0007669"/>
    <property type="project" value="UniProtKB-EC"/>
</dbReference>
<keyword evidence="12" id="KW-0645">Protease</keyword>
<dbReference type="EC" id="3.4.16.4" evidence="12"/>
<evidence type="ECO:0000256" key="10">
    <source>
        <dbReference type="SAM" id="SignalP"/>
    </source>
</evidence>
<comment type="caution">
    <text evidence="12">The sequence shown here is derived from an EMBL/GenBank/DDBJ whole genome shotgun (WGS) entry which is preliminary data.</text>
</comment>
<dbReference type="PANTHER" id="PTHR21581:SF33">
    <property type="entry name" value="D-ALANYL-D-ALANINE CARBOXYPEPTIDASE DACB"/>
    <property type="match status" value="1"/>
</dbReference>
<name>A0A0C2RCW0_9BACL</name>
<evidence type="ECO:0000259" key="11">
    <source>
        <dbReference type="Pfam" id="PF00768"/>
    </source>
</evidence>
<feature type="active site" description="Proton acceptor" evidence="7">
    <location>
        <position position="66"/>
    </location>
</feature>
<evidence type="ECO:0000256" key="1">
    <source>
        <dbReference type="ARBA" id="ARBA00007164"/>
    </source>
</evidence>
<dbReference type="GO" id="GO:0006508">
    <property type="term" value="P:proteolysis"/>
    <property type="evidence" value="ECO:0007669"/>
    <property type="project" value="InterPro"/>
</dbReference>
<dbReference type="InterPro" id="IPR001967">
    <property type="entry name" value="Peptidase_S11_N"/>
</dbReference>
<keyword evidence="6" id="KW-0961">Cell wall biogenesis/degradation</keyword>
<gene>
    <name evidence="12" type="ORF">KR50_22770</name>
</gene>
<dbReference type="GO" id="GO:0008360">
    <property type="term" value="P:regulation of cell shape"/>
    <property type="evidence" value="ECO:0007669"/>
    <property type="project" value="UniProtKB-KW"/>
</dbReference>
<evidence type="ECO:0000256" key="4">
    <source>
        <dbReference type="ARBA" id="ARBA00022960"/>
    </source>
</evidence>
<keyword evidence="12" id="KW-0121">Carboxypeptidase</keyword>
<feature type="chain" id="PRO_5002154712" evidence="10">
    <location>
        <begin position="29"/>
        <end position="366"/>
    </location>
</feature>
<keyword evidence="3 12" id="KW-0378">Hydrolase</keyword>
<proteinExistence type="inferred from homology"/>
<keyword evidence="13" id="KW-1185">Reference proteome</keyword>
<feature type="binding site" evidence="8">
    <location>
        <position position="225"/>
    </location>
    <ligand>
        <name>substrate</name>
    </ligand>
</feature>
<dbReference type="GO" id="GO:0071555">
    <property type="term" value="P:cell wall organization"/>
    <property type="evidence" value="ECO:0007669"/>
    <property type="project" value="UniProtKB-KW"/>
</dbReference>
<evidence type="ECO:0000313" key="13">
    <source>
        <dbReference type="Proteomes" id="UP000031972"/>
    </source>
</evidence>
<sequence>MVNALKLIVKIILILIVCYPAISFRADAAPSPSASADQAILIEAESGRVLFEKNAHTEQKIASITKIMTAHLAMKHGNPEELVKISPEASVTEGSSLYLKAGQKVSLLDLVYGLLLRSGNDSAVAIAEHISGSVEEFSKLMNKEAKKIGMKHSHFTNPHGLDLDNEHYSSSFDMALLTQEALKNELFAKIFGTESHKATSIDPSPVWNNKHRLITGMYPHATGGKTGYTKQAGRTLVTTAKRDGMTLIVVTIRASNDWNDHMNLFEYGFANYKKTAILHPDTLPPFPGQNSNEFYTLVDPFEYPLTEEEKPLVSIEGNIPYNRKSPPVVTVKLGQEIIHEQELIKETRSTVFSRWERFIEKVIFWQ</sequence>
<dbReference type="PRINTS" id="PR00725">
    <property type="entry name" value="DADACBPTASE1"/>
</dbReference>
<keyword evidence="5" id="KW-0573">Peptidoglycan synthesis</keyword>
<dbReference type="Proteomes" id="UP000031972">
    <property type="component" value="Unassembled WGS sequence"/>
</dbReference>
<evidence type="ECO:0000313" key="12">
    <source>
        <dbReference type="EMBL" id="KIL48110.1"/>
    </source>
</evidence>
<feature type="active site" evidence="7">
    <location>
        <position position="118"/>
    </location>
</feature>
<evidence type="ECO:0000256" key="8">
    <source>
        <dbReference type="PIRSR" id="PIRSR618044-2"/>
    </source>
</evidence>
<evidence type="ECO:0000256" key="6">
    <source>
        <dbReference type="ARBA" id="ARBA00023316"/>
    </source>
</evidence>
<dbReference type="PANTHER" id="PTHR21581">
    <property type="entry name" value="D-ALANYL-D-ALANINE CARBOXYPEPTIDASE"/>
    <property type="match status" value="1"/>
</dbReference>
<comment type="similarity">
    <text evidence="1 9">Belongs to the peptidase S11 family.</text>
</comment>
<evidence type="ECO:0000256" key="7">
    <source>
        <dbReference type="PIRSR" id="PIRSR618044-1"/>
    </source>
</evidence>
<protein>
    <submittedName>
        <fullName evidence="12">D-alanyl-D-alanine carboxypeptidase</fullName>
        <ecNumber evidence="12">3.4.16.4</ecNumber>
    </submittedName>
</protein>
<dbReference type="Pfam" id="PF00768">
    <property type="entry name" value="Peptidase_S11"/>
    <property type="match status" value="1"/>
</dbReference>